<reference evidence="1" key="1">
    <citation type="journal article" date="2020" name="G3 (Bethesda)">
        <title>High-Quality Assemblies for Three Invasive Social Wasps from the &lt;i&gt;Vespula&lt;/i&gt; Genus.</title>
        <authorList>
            <person name="Harrop T.W.R."/>
            <person name="Guhlin J."/>
            <person name="McLaughlin G.M."/>
            <person name="Permina E."/>
            <person name="Stockwell P."/>
            <person name="Gilligan J."/>
            <person name="Le Lec M.F."/>
            <person name="Gruber M.A.M."/>
            <person name="Quinn O."/>
            <person name="Lovegrove M."/>
            <person name="Duncan E.J."/>
            <person name="Remnant E.J."/>
            <person name="Van Eeckhoven J."/>
            <person name="Graham B."/>
            <person name="Knapp R.A."/>
            <person name="Langford K.W."/>
            <person name="Kronenberg Z."/>
            <person name="Press M.O."/>
            <person name="Eacker S.M."/>
            <person name="Wilson-Rankin E.E."/>
            <person name="Purcell J."/>
            <person name="Lester P.J."/>
            <person name="Dearden P.K."/>
        </authorList>
    </citation>
    <scope>NUCLEOTIDE SEQUENCE</scope>
    <source>
        <strain evidence="1">Linc-1</strain>
    </source>
</reference>
<evidence type="ECO:0000313" key="1">
    <source>
        <dbReference type="EMBL" id="KAF7385296.1"/>
    </source>
</evidence>
<organism evidence="1 2">
    <name type="scientific">Vespula germanica</name>
    <name type="common">German yellow jacket</name>
    <name type="synonym">Paravespula germanica</name>
    <dbReference type="NCBI Taxonomy" id="30212"/>
    <lineage>
        <taxon>Eukaryota</taxon>
        <taxon>Metazoa</taxon>
        <taxon>Ecdysozoa</taxon>
        <taxon>Arthropoda</taxon>
        <taxon>Hexapoda</taxon>
        <taxon>Insecta</taxon>
        <taxon>Pterygota</taxon>
        <taxon>Neoptera</taxon>
        <taxon>Endopterygota</taxon>
        <taxon>Hymenoptera</taxon>
        <taxon>Apocrita</taxon>
        <taxon>Aculeata</taxon>
        <taxon>Vespoidea</taxon>
        <taxon>Vespidae</taxon>
        <taxon>Vespinae</taxon>
        <taxon>Vespula</taxon>
    </lineage>
</organism>
<gene>
    <name evidence="1" type="ORF">HZH68_013726</name>
</gene>
<keyword evidence="2" id="KW-1185">Reference proteome</keyword>
<dbReference type="EMBL" id="JACSDZ010000016">
    <property type="protein sequence ID" value="KAF7385296.1"/>
    <property type="molecule type" value="Genomic_DNA"/>
</dbReference>
<comment type="caution">
    <text evidence="1">The sequence shown here is derived from an EMBL/GenBank/DDBJ whole genome shotgun (WGS) entry which is preliminary data.</text>
</comment>
<dbReference type="Proteomes" id="UP000617340">
    <property type="component" value="Unassembled WGS sequence"/>
</dbReference>
<sequence length="76" mass="8897">MYRKYYRPRSHHVEVVACGDSRADGDSTFCTTTKEKRTRAHTHEFYHMEVAASENSRAEQKIYFKNSTLIPRVTQA</sequence>
<evidence type="ECO:0000313" key="2">
    <source>
        <dbReference type="Proteomes" id="UP000617340"/>
    </source>
</evidence>
<name>A0A834JB68_VESGE</name>
<protein>
    <submittedName>
        <fullName evidence="1">Uncharacterized protein</fullName>
    </submittedName>
</protein>
<accession>A0A834JB68</accession>
<dbReference type="AlphaFoldDB" id="A0A834JB68"/>
<proteinExistence type="predicted"/>